<name>A0A367LFF7_9HYPO</name>
<sequence>EQELEATLLIYVKPPSGDVAKGEFRLPVLGPFAVLEGSSARVVKKAQLPIHLLFPYLHDGIFLSAVFTLPLHERSLLA</sequence>
<dbReference type="EMBL" id="LKCN02000007">
    <property type="protein sequence ID" value="RCI13160.1"/>
    <property type="molecule type" value="Genomic_DNA"/>
</dbReference>
<keyword evidence="2" id="KW-1185">Reference proteome</keyword>
<protein>
    <submittedName>
        <fullName evidence="1">Uncharacterized protein</fullName>
    </submittedName>
</protein>
<proteinExistence type="predicted"/>
<comment type="caution">
    <text evidence="1">The sequence shown here is derived from an EMBL/GenBank/DDBJ whole genome shotgun (WGS) entry which is preliminary data.</text>
</comment>
<feature type="non-terminal residue" evidence="1">
    <location>
        <position position="1"/>
    </location>
</feature>
<dbReference type="Proteomes" id="UP000253664">
    <property type="component" value="Unassembled WGS sequence"/>
</dbReference>
<reference evidence="1 2" key="1">
    <citation type="journal article" date="2015" name="BMC Genomics">
        <title>Insights from the genome of Ophiocordyceps polyrhachis-furcata to pathogenicity and host specificity in insect fungi.</title>
        <authorList>
            <person name="Wichadakul D."/>
            <person name="Kobmoo N."/>
            <person name="Ingsriswang S."/>
            <person name="Tangphatsornruang S."/>
            <person name="Chantasingh D."/>
            <person name="Luangsa-ard J.J."/>
            <person name="Eurwilaichitr L."/>
        </authorList>
    </citation>
    <scope>NUCLEOTIDE SEQUENCE [LARGE SCALE GENOMIC DNA]</scope>
    <source>
        <strain evidence="1 2">BCC 54312</strain>
    </source>
</reference>
<gene>
    <name evidence="1" type="ORF">L249_1156</name>
</gene>
<accession>A0A367LFF7</accession>
<organism evidence="1 2">
    <name type="scientific">Ophiocordyceps polyrhachis-furcata BCC 54312</name>
    <dbReference type="NCBI Taxonomy" id="1330021"/>
    <lineage>
        <taxon>Eukaryota</taxon>
        <taxon>Fungi</taxon>
        <taxon>Dikarya</taxon>
        <taxon>Ascomycota</taxon>
        <taxon>Pezizomycotina</taxon>
        <taxon>Sordariomycetes</taxon>
        <taxon>Hypocreomycetidae</taxon>
        <taxon>Hypocreales</taxon>
        <taxon>Ophiocordycipitaceae</taxon>
        <taxon>Ophiocordyceps</taxon>
    </lineage>
</organism>
<evidence type="ECO:0000313" key="2">
    <source>
        <dbReference type="Proteomes" id="UP000253664"/>
    </source>
</evidence>
<evidence type="ECO:0000313" key="1">
    <source>
        <dbReference type="EMBL" id="RCI13160.1"/>
    </source>
</evidence>
<dbReference type="AlphaFoldDB" id="A0A367LFF7"/>